<protein>
    <recommendedName>
        <fullName evidence="1">Methyltransferase domain-containing protein</fullName>
    </recommendedName>
</protein>
<name>A0A8E2DTF5_9APHY</name>
<dbReference type="Gene3D" id="3.40.50.150">
    <property type="entry name" value="Vaccinia Virus protein VP39"/>
    <property type="match status" value="1"/>
</dbReference>
<dbReference type="InterPro" id="IPR041698">
    <property type="entry name" value="Methyltransf_25"/>
</dbReference>
<dbReference type="PANTHER" id="PTHR43591:SF110">
    <property type="entry name" value="RHODANESE DOMAIN-CONTAINING PROTEIN"/>
    <property type="match status" value="1"/>
</dbReference>
<accession>A0A8E2DTF5</accession>
<organism evidence="2 3">
    <name type="scientific">Obba rivulosa</name>
    <dbReference type="NCBI Taxonomy" id="1052685"/>
    <lineage>
        <taxon>Eukaryota</taxon>
        <taxon>Fungi</taxon>
        <taxon>Dikarya</taxon>
        <taxon>Basidiomycota</taxon>
        <taxon>Agaricomycotina</taxon>
        <taxon>Agaricomycetes</taxon>
        <taxon>Polyporales</taxon>
        <taxon>Gelatoporiaceae</taxon>
        <taxon>Obba</taxon>
    </lineage>
</organism>
<reference evidence="2 3" key="1">
    <citation type="submission" date="2016-07" db="EMBL/GenBank/DDBJ databases">
        <title>Draft genome of the white-rot fungus Obba rivulosa 3A-2.</title>
        <authorList>
            <consortium name="DOE Joint Genome Institute"/>
            <person name="Miettinen O."/>
            <person name="Riley R."/>
            <person name="Acob R."/>
            <person name="Barry K."/>
            <person name="Cullen D."/>
            <person name="De Vries R."/>
            <person name="Hainaut M."/>
            <person name="Hatakka A."/>
            <person name="Henrissat B."/>
            <person name="Hilden K."/>
            <person name="Kuo R."/>
            <person name="Labutti K."/>
            <person name="Lipzen A."/>
            <person name="Makela M.R."/>
            <person name="Sandor L."/>
            <person name="Spatafora J.W."/>
            <person name="Grigoriev I.V."/>
            <person name="Hibbett D.S."/>
        </authorList>
    </citation>
    <scope>NUCLEOTIDE SEQUENCE [LARGE SCALE GENOMIC DNA]</scope>
    <source>
        <strain evidence="2 3">3A-2</strain>
    </source>
</reference>
<dbReference type="CDD" id="cd02440">
    <property type="entry name" value="AdoMet_MTases"/>
    <property type="match status" value="1"/>
</dbReference>
<evidence type="ECO:0000313" key="3">
    <source>
        <dbReference type="Proteomes" id="UP000250043"/>
    </source>
</evidence>
<dbReference type="EMBL" id="KV722336">
    <property type="protein sequence ID" value="OCH95373.1"/>
    <property type="molecule type" value="Genomic_DNA"/>
</dbReference>
<dbReference type="PANTHER" id="PTHR43591">
    <property type="entry name" value="METHYLTRANSFERASE"/>
    <property type="match status" value="1"/>
</dbReference>
<dbReference type="AlphaFoldDB" id="A0A8E2DTF5"/>
<feature type="domain" description="Methyltransferase" evidence="1">
    <location>
        <begin position="71"/>
        <end position="171"/>
    </location>
</feature>
<dbReference type="Pfam" id="PF13649">
    <property type="entry name" value="Methyltransf_25"/>
    <property type="match status" value="1"/>
</dbReference>
<dbReference type="SUPFAM" id="SSF53335">
    <property type="entry name" value="S-adenosyl-L-methionine-dependent methyltransferases"/>
    <property type="match status" value="1"/>
</dbReference>
<sequence length="482" mass="54048">MTLTHDGISKDVQEELLEKTATQRKRSISTVPYPVNYSKDLLVFESWNNMFLNSLCRGLTIHKFQSPPIKILDLGCGAGFWVIEAAKAWPYSTFVGFDILRVQPDLSKSEVAAASGDISPRVTWIRGNFLERLPFPDGQFDFVRICCIGLGVPENEWPHLLEEVARVMQPGAVLEVIEEDLIFPCAQIPTTDDHSFLSPVDAKLESDLSSSVSKSSLSSVYSSSSSSNRLTTSGLLPFPVPSTSVDSPQRSVREDFADLLDPRDHSRLCNAWDEMLHRRFLAEKLLSVLPFYLSSSFDDIQTHPTLRVLLPQNSPLDFDGGGKLRHLDLDMSTLFLELQGHSLRLSESRADESSLRSVGATTSALASLHLARAVRTIRGCKEKIWEVYRVAALVKPESDSRSDLLEQFKAEWANWESDMKDRMAVHSILQESFAWDAPIENERPDWKAWRERVGDLGTSETDSTTGSNDLCRSLRAFVARKP</sequence>
<dbReference type="OrthoDB" id="2013972at2759"/>
<dbReference type="InterPro" id="IPR029063">
    <property type="entry name" value="SAM-dependent_MTases_sf"/>
</dbReference>
<proteinExistence type="predicted"/>
<keyword evidence="3" id="KW-1185">Reference proteome</keyword>
<gene>
    <name evidence="2" type="ORF">OBBRIDRAFT_883930</name>
</gene>
<evidence type="ECO:0000313" key="2">
    <source>
        <dbReference type="EMBL" id="OCH95373.1"/>
    </source>
</evidence>
<evidence type="ECO:0000259" key="1">
    <source>
        <dbReference type="Pfam" id="PF13649"/>
    </source>
</evidence>
<dbReference type="Proteomes" id="UP000250043">
    <property type="component" value="Unassembled WGS sequence"/>
</dbReference>